<dbReference type="EMBL" id="CP011801">
    <property type="protein sequence ID" value="ALA59271.1"/>
    <property type="molecule type" value="Genomic_DNA"/>
</dbReference>
<sequence>MDLMQRHTIVIAALAIVLGEAGVSLSAESSQRQSAPTSKGTVQDAGGERVVSEPTENLLPGNRLVLGRVNEMRGNQMEIDIGNPQPLFVPQKPAALKGQTFKPGDAIVVTLNDHNAVVDYHHPDEASHHQVLRGRLKTPLTVGLDKAVIETEQGTKTFIVADRARGKLTAMPVGPELLFMADETGHLVDAQLASGRAVQESAENNKARIKGAHQQLRAVFQGAERPSASGPEGGEGRLTVLEQGQERELKFRPPLAKLEHLKKGQDVVLLMDDQGYVLEIATPDVKVQ</sequence>
<name>A0A0K2GE88_NITMO</name>
<accession>A0A0K2GE88</accession>
<dbReference type="PATRIC" id="fig|42253.5.peg.2831"/>
<dbReference type="Proteomes" id="UP000069205">
    <property type="component" value="Chromosome"/>
</dbReference>
<keyword evidence="3" id="KW-1185">Reference proteome</keyword>
<evidence type="ECO:0000313" key="2">
    <source>
        <dbReference type="EMBL" id="ALA59271.1"/>
    </source>
</evidence>
<feature type="compositionally biased region" description="Polar residues" evidence="1">
    <location>
        <begin position="27"/>
        <end position="41"/>
    </location>
</feature>
<feature type="region of interest" description="Disordered" evidence="1">
    <location>
        <begin position="27"/>
        <end position="50"/>
    </location>
</feature>
<protein>
    <submittedName>
        <fullName evidence="2">Uncharacterized protein</fullName>
    </submittedName>
</protein>
<gene>
    <name evidence="2" type="ORF">NITMOv2_2865</name>
</gene>
<dbReference type="KEGG" id="nmv:NITMOv2_2865"/>
<evidence type="ECO:0000256" key="1">
    <source>
        <dbReference type="SAM" id="MobiDB-lite"/>
    </source>
</evidence>
<dbReference type="STRING" id="42253.NITMOv2_2865"/>
<reference evidence="2 3" key="1">
    <citation type="journal article" date="2015" name="Proc. Natl. Acad. Sci. U.S.A.">
        <title>Expanded metabolic versatility of ubiquitous nitrite-oxidizing bacteria from the genus Nitrospira.</title>
        <authorList>
            <person name="Koch H."/>
            <person name="Lucker S."/>
            <person name="Albertsen M."/>
            <person name="Kitzinger K."/>
            <person name="Herbold C."/>
            <person name="Spieck E."/>
            <person name="Nielsen P.H."/>
            <person name="Wagner M."/>
            <person name="Daims H."/>
        </authorList>
    </citation>
    <scope>NUCLEOTIDE SEQUENCE [LARGE SCALE GENOMIC DNA]</scope>
    <source>
        <strain evidence="2 3">NSP M-1</strain>
    </source>
</reference>
<dbReference type="AlphaFoldDB" id="A0A0K2GE88"/>
<organism evidence="2 3">
    <name type="scientific">Nitrospira moscoviensis</name>
    <dbReference type="NCBI Taxonomy" id="42253"/>
    <lineage>
        <taxon>Bacteria</taxon>
        <taxon>Pseudomonadati</taxon>
        <taxon>Nitrospirota</taxon>
        <taxon>Nitrospiria</taxon>
        <taxon>Nitrospirales</taxon>
        <taxon>Nitrospiraceae</taxon>
        <taxon>Nitrospira</taxon>
    </lineage>
</organism>
<evidence type="ECO:0000313" key="3">
    <source>
        <dbReference type="Proteomes" id="UP000069205"/>
    </source>
</evidence>
<proteinExistence type="predicted"/>